<evidence type="ECO:0000256" key="6">
    <source>
        <dbReference type="ARBA" id="ARBA00022642"/>
    </source>
</evidence>
<dbReference type="Gene3D" id="1.20.58.100">
    <property type="entry name" value="Fumarate reductase/succinate dehydrogenase flavoprotein-like, C-terminal domain"/>
    <property type="match status" value="1"/>
</dbReference>
<proteinExistence type="inferred from homology"/>
<keyword evidence="7" id="KW-0274">FAD</keyword>
<dbReference type="PRINTS" id="PR00368">
    <property type="entry name" value="FADPNR"/>
</dbReference>
<dbReference type="SUPFAM" id="SSF56425">
    <property type="entry name" value="Succinate dehydrogenase/fumarate reductase flavoprotein, catalytic domain"/>
    <property type="match status" value="1"/>
</dbReference>
<dbReference type="Pfam" id="PF00890">
    <property type="entry name" value="FAD_binding_2"/>
    <property type="match status" value="1"/>
</dbReference>
<dbReference type="InterPro" id="IPR015939">
    <property type="entry name" value="Fum_Rdtase/Succ_DH_flav-like_C"/>
</dbReference>
<dbReference type="FunFam" id="3.90.700.10:FF:000002">
    <property type="entry name" value="L-aspartate oxidase"/>
    <property type="match status" value="1"/>
</dbReference>
<dbReference type="InterPro" id="IPR003953">
    <property type="entry name" value="FAD-dep_OxRdtase_2_FAD-bd"/>
</dbReference>
<dbReference type="InterPro" id="IPR005288">
    <property type="entry name" value="NadB"/>
</dbReference>
<comment type="cofactor">
    <cofactor evidence="1">
        <name>FAD</name>
        <dbReference type="ChEBI" id="CHEBI:57692"/>
    </cofactor>
</comment>
<evidence type="ECO:0000313" key="12">
    <source>
        <dbReference type="EMBL" id="BAT25636.1"/>
    </source>
</evidence>
<dbReference type="EMBL" id="LC066370">
    <property type="protein sequence ID" value="BAT25636.1"/>
    <property type="molecule type" value="Genomic_DNA"/>
</dbReference>
<dbReference type="Pfam" id="PF02910">
    <property type="entry name" value="Succ_DH_flav_C"/>
    <property type="match status" value="1"/>
</dbReference>
<dbReference type="InterPro" id="IPR036188">
    <property type="entry name" value="FAD/NAD-bd_sf"/>
</dbReference>
<name>A0A0P0YWA2_9HYPH</name>
<evidence type="ECO:0000256" key="9">
    <source>
        <dbReference type="ARBA" id="ARBA00048305"/>
    </source>
</evidence>
<dbReference type="InterPro" id="IPR037099">
    <property type="entry name" value="Fum_R/Succ_DH_flav-like_C_sf"/>
</dbReference>
<evidence type="ECO:0000256" key="3">
    <source>
        <dbReference type="ARBA" id="ARBA00008562"/>
    </source>
</evidence>
<dbReference type="InterPro" id="IPR027477">
    <property type="entry name" value="Succ_DH/fumarate_Rdtase_cat_sf"/>
</dbReference>
<dbReference type="AlphaFoldDB" id="A0A0P0YWA2"/>
<feature type="domain" description="Fumarate reductase/succinate dehydrogenase flavoprotein-like C-terminal" evidence="11">
    <location>
        <begin position="431"/>
        <end position="473"/>
    </location>
</feature>
<evidence type="ECO:0000256" key="4">
    <source>
        <dbReference type="ARBA" id="ARBA00012173"/>
    </source>
</evidence>
<dbReference type="GO" id="GO:0008734">
    <property type="term" value="F:L-aspartate oxidase activity"/>
    <property type="evidence" value="ECO:0007669"/>
    <property type="project" value="UniProtKB-EC"/>
</dbReference>
<accession>A0A0P0YWA2</accession>
<reference evidence="12" key="1">
    <citation type="journal article" date="2015" name="Proc. Natl. Acad. Sci. U.S.A.">
        <title>Bacterial clade with the ribosomal RNA operon on a small plasmid rather than the chromosome.</title>
        <authorList>
            <person name="Anda M."/>
            <person name="Ohtsubo Y."/>
            <person name="Okubo T."/>
            <person name="Sugawara M."/>
            <person name="Nagata Y."/>
            <person name="Tsuda M."/>
            <person name="Minamisawa K."/>
            <person name="Mitsui H."/>
        </authorList>
    </citation>
    <scope>NUCLEOTIDE SEQUENCE</scope>
    <source>
        <strain evidence="12">DSM 21988</strain>
    </source>
</reference>
<keyword evidence="8" id="KW-0560">Oxidoreductase</keyword>
<dbReference type="Gene3D" id="3.90.700.10">
    <property type="entry name" value="Succinate dehydrogenase/fumarate reductase flavoprotein, catalytic domain"/>
    <property type="match status" value="1"/>
</dbReference>
<dbReference type="NCBIfam" id="NF005701">
    <property type="entry name" value="PRK07512.1"/>
    <property type="match status" value="1"/>
</dbReference>
<dbReference type="SUPFAM" id="SSF51905">
    <property type="entry name" value="FAD/NAD(P)-binding domain"/>
    <property type="match status" value="1"/>
</dbReference>
<feature type="domain" description="FAD-dependent oxidoreductase 2 FAD-binding" evidence="10">
    <location>
        <begin position="9"/>
        <end position="369"/>
    </location>
</feature>
<evidence type="ECO:0000259" key="11">
    <source>
        <dbReference type="Pfam" id="PF02910"/>
    </source>
</evidence>
<dbReference type="GO" id="GO:0034628">
    <property type="term" value="P:'de novo' NAD+ biosynthetic process from L-aspartate"/>
    <property type="evidence" value="ECO:0007669"/>
    <property type="project" value="TreeGrafter"/>
</dbReference>
<evidence type="ECO:0000256" key="2">
    <source>
        <dbReference type="ARBA" id="ARBA00004950"/>
    </source>
</evidence>
<keyword evidence="6" id="KW-0662">Pyridine nucleotide biosynthesis</keyword>
<protein>
    <recommendedName>
        <fullName evidence="4">L-aspartate oxidase</fullName>
        <ecNumber evidence="4">1.4.3.16</ecNumber>
    </recommendedName>
</protein>
<comment type="catalytic activity">
    <reaction evidence="9">
        <text>L-aspartate + O2 = iminosuccinate + H2O2</text>
        <dbReference type="Rhea" id="RHEA:25876"/>
        <dbReference type="ChEBI" id="CHEBI:15379"/>
        <dbReference type="ChEBI" id="CHEBI:16240"/>
        <dbReference type="ChEBI" id="CHEBI:29991"/>
        <dbReference type="ChEBI" id="CHEBI:77875"/>
        <dbReference type="EC" id="1.4.3.16"/>
    </reaction>
    <physiologicalReaction direction="left-to-right" evidence="9">
        <dbReference type="Rhea" id="RHEA:25877"/>
    </physiologicalReaction>
</comment>
<organism evidence="12">
    <name type="scientific">Aureimonas altamirensis</name>
    <dbReference type="NCBI Taxonomy" id="370622"/>
    <lineage>
        <taxon>Bacteria</taxon>
        <taxon>Pseudomonadati</taxon>
        <taxon>Pseudomonadota</taxon>
        <taxon>Alphaproteobacteria</taxon>
        <taxon>Hyphomicrobiales</taxon>
        <taxon>Aurantimonadaceae</taxon>
        <taxon>Aureimonas</taxon>
    </lineage>
</organism>
<evidence type="ECO:0000256" key="7">
    <source>
        <dbReference type="ARBA" id="ARBA00022827"/>
    </source>
</evidence>
<evidence type="ECO:0000256" key="5">
    <source>
        <dbReference type="ARBA" id="ARBA00022630"/>
    </source>
</evidence>
<dbReference type="Gene3D" id="3.50.50.60">
    <property type="entry name" value="FAD/NAD(P)-binding domain"/>
    <property type="match status" value="1"/>
</dbReference>
<dbReference type="RefSeq" id="WP_060599946.1">
    <property type="nucleotide sequence ID" value="NZ_BBWQ01000001.1"/>
</dbReference>
<dbReference type="EC" id="1.4.3.16" evidence="4"/>
<evidence type="ECO:0000256" key="8">
    <source>
        <dbReference type="ARBA" id="ARBA00023002"/>
    </source>
</evidence>
<comment type="pathway">
    <text evidence="2">Cofactor biosynthesis; NAD(+) biosynthesis; iminoaspartate from L-aspartate (oxidase route): step 1/1.</text>
</comment>
<evidence type="ECO:0000259" key="10">
    <source>
        <dbReference type="Pfam" id="PF00890"/>
    </source>
</evidence>
<dbReference type="SUPFAM" id="SSF46977">
    <property type="entry name" value="Succinate dehydrogenase/fumarate reductase flavoprotein C-terminal domain"/>
    <property type="match status" value="1"/>
</dbReference>
<sequence length="500" mass="51233">MTGPRQPAVIVGAGLAGMLTALSLDEPCILVCPSLTAAQSSTGLAQGGVAAAIGAGDDAMLHLADTLAAGDGLVQPDAAGSILGGAAAAIARLASLGVRFDRDADGAPALGLEAAHARRRIVHAFGDGTGAEIHRALAAAVRQAPHIRLAEGHRVRRLRTEDGRIVGLWLDDTFVPTARVVLATGGVGGLFLATTNPAGSIGGGLALGLRAGAQVRDPEFVQFHPTALDCGRFPLPLISEAVRGEGAILVDEDGRRFMADVPGAELAPRDVVARAIHAEIALGRRVYLDARGLCDGAFAERFPAIAAICHTFGVDPSHDPIPVRPAVHYHMGGLATDLSGRTTVPGLWAVGEVASTGLHGANRLASNSLLEAAVMAPRVADSVAGAPAHSPVGDAAPSVDTGDAALEQVRRILGRDLALIRDEAGLTRAVTQLLPLAETSDPALVGLAMAVGAFERRESRGGHWRSDYPAQAAQARHTCLDISAIRTAAEHVAQPLLLTA</sequence>
<evidence type="ECO:0000256" key="1">
    <source>
        <dbReference type="ARBA" id="ARBA00001974"/>
    </source>
</evidence>
<dbReference type="UniPathway" id="UPA00253">
    <property type="reaction ID" value="UER00326"/>
</dbReference>
<dbReference type="PANTHER" id="PTHR42716">
    <property type="entry name" value="L-ASPARTATE OXIDASE"/>
    <property type="match status" value="1"/>
</dbReference>
<dbReference type="PANTHER" id="PTHR42716:SF2">
    <property type="entry name" value="L-ASPARTATE OXIDASE, CHLOROPLASTIC"/>
    <property type="match status" value="1"/>
</dbReference>
<comment type="similarity">
    <text evidence="3">Belongs to the FAD-dependent oxidoreductase 2 family. NadB subfamily.</text>
</comment>
<keyword evidence="5" id="KW-0285">Flavoprotein</keyword>